<reference evidence="1" key="1">
    <citation type="submission" date="2021-05" db="EMBL/GenBank/DDBJ databases">
        <authorList>
            <person name="Scholz U."/>
            <person name="Mascher M."/>
            <person name="Fiebig A."/>
        </authorList>
    </citation>
    <scope>NUCLEOTIDE SEQUENCE [LARGE SCALE GENOMIC DNA]</scope>
</reference>
<sequence>MANLCLLITAMAAVLLTATSANNPRTMHTAYNMVQKYGFPPGIIPEGVQTYELRQDGSFEVRLSNECSPHVGGFKIRYSSRIAGNIQNGSISGLEGVKVKIAIPWISIRKVSRDGDELRVRAGRITRSFPVGDFSTSPHC</sequence>
<evidence type="ECO:0000313" key="2">
    <source>
        <dbReference type="Proteomes" id="UP001732700"/>
    </source>
</evidence>
<protein>
    <submittedName>
        <fullName evidence="1">Uncharacterized protein</fullName>
    </submittedName>
</protein>
<name>A0ACD5Y1G2_AVESA</name>
<accession>A0ACD5Y1G2</accession>
<dbReference type="Proteomes" id="UP001732700">
    <property type="component" value="Chromosome 5C"/>
</dbReference>
<reference evidence="1" key="2">
    <citation type="submission" date="2025-09" db="UniProtKB">
        <authorList>
            <consortium name="EnsemblPlants"/>
        </authorList>
    </citation>
    <scope>IDENTIFICATION</scope>
</reference>
<keyword evidence="2" id="KW-1185">Reference proteome</keyword>
<evidence type="ECO:0000313" key="1">
    <source>
        <dbReference type="EnsemblPlants" id="AVESA.00010b.r2.5CG0887570.1.CDS.1"/>
    </source>
</evidence>
<organism evidence="1 2">
    <name type="scientific">Avena sativa</name>
    <name type="common">Oat</name>
    <dbReference type="NCBI Taxonomy" id="4498"/>
    <lineage>
        <taxon>Eukaryota</taxon>
        <taxon>Viridiplantae</taxon>
        <taxon>Streptophyta</taxon>
        <taxon>Embryophyta</taxon>
        <taxon>Tracheophyta</taxon>
        <taxon>Spermatophyta</taxon>
        <taxon>Magnoliopsida</taxon>
        <taxon>Liliopsida</taxon>
        <taxon>Poales</taxon>
        <taxon>Poaceae</taxon>
        <taxon>BOP clade</taxon>
        <taxon>Pooideae</taxon>
        <taxon>Poodae</taxon>
        <taxon>Poeae</taxon>
        <taxon>Poeae Chloroplast Group 1 (Aveneae type)</taxon>
        <taxon>Aveninae</taxon>
        <taxon>Avena</taxon>
    </lineage>
</organism>
<proteinExistence type="predicted"/>
<dbReference type="EnsemblPlants" id="AVESA.00010b.r2.5CG0887570.1">
    <property type="protein sequence ID" value="AVESA.00010b.r2.5CG0887570.1.CDS.1"/>
    <property type="gene ID" value="AVESA.00010b.r2.5CG0887570"/>
</dbReference>